<proteinExistence type="predicted"/>
<protein>
    <submittedName>
        <fullName evidence="1">Uncharacterized protein</fullName>
    </submittedName>
</protein>
<name>A1ZWW8_MICM2</name>
<dbReference type="Proteomes" id="UP000004095">
    <property type="component" value="Unassembled WGS sequence"/>
</dbReference>
<keyword evidence="2" id="KW-1185">Reference proteome</keyword>
<evidence type="ECO:0000313" key="1">
    <source>
        <dbReference type="EMBL" id="EAY25145.1"/>
    </source>
</evidence>
<reference evidence="1 2" key="1">
    <citation type="submission" date="2007-01" db="EMBL/GenBank/DDBJ databases">
        <authorList>
            <person name="Haygood M."/>
            <person name="Podell S."/>
            <person name="Anderson C."/>
            <person name="Hopkinson B."/>
            <person name="Roe K."/>
            <person name="Barbeau K."/>
            <person name="Gaasterland T."/>
            <person name="Ferriera S."/>
            <person name="Johnson J."/>
            <person name="Kravitz S."/>
            <person name="Beeson K."/>
            <person name="Sutton G."/>
            <person name="Rogers Y.-H."/>
            <person name="Friedman R."/>
            <person name="Frazier M."/>
            <person name="Venter J.C."/>
        </authorList>
    </citation>
    <scope>NUCLEOTIDE SEQUENCE [LARGE SCALE GENOMIC DNA]</scope>
    <source>
        <strain evidence="1 2">ATCC 23134</strain>
    </source>
</reference>
<accession>A1ZWW8</accession>
<dbReference type="AlphaFoldDB" id="A1ZWW8"/>
<dbReference type="RefSeq" id="WP_002703447.1">
    <property type="nucleotide sequence ID" value="NZ_AAWS01000054.1"/>
</dbReference>
<dbReference type="EMBL" id="AAWS01000054">
    <property type="protein sequence ID" value="EAY25145.1"/>
    <property type="molecule type" value="Genomic_DNA"/>
</dbReference>
<gene>
    <name evidence="1" type="ORF">M23134_05916</name>
</gene>
<evidence type="ECO:0000313" key="2">
    <source>
        <dbReference type="Proteomes" id="UP000004095"/>
    </source>
</evidence>
<sequence length="175" mass="20278">MQATNIPIHLRGNDSLQKLANFANNAITKTSFSVTSRVLFFFGNLVIIASKKIHQKNIQLVFGKNNPIKVNKKNYHLARYFCHYYDNTINKLKGIEHDVNNLKNTGEFDAFPQSFQHFVENLLDINNLIQDTNQDIKDQFLLLDSVVDRQSIPSGMVILTEEDLWNSRNKAYNYR</sequence>
<comment type="caution">
    <text evidence="1">The sequence shown here is derived from an EMBL/GenBank/DDBJ whole genome shotgun (WGS) entry which is preliminary data.</text>
</comment>
<organism evidence="1 2">
    <name type="scientific">Microscilla marina ATCC 23134</name>
    <dbReference type="NCBI Taxonomy" id="313606"/>
    <lineage>
        <taxon>Bacteria</taxon>
        <taxon>Pseudomonadati</taxon>
        <taxon>Bacteroidota</taxon>
        <taxon>Cytophagia</taxon>
        <taxon>Cytophagales</taxon>
        <taxon>Microscillaceae</taxon>
        <taxon>Microscilla</taxon>
    </lineage>
</organism>